<evidence type="ECO:0000256" key="6">
    <source>
        <dbReference type="ARBA" id="ARBA00022723"/>
    </source>
</evidence>
<dbReference type="GO" id="GO:0004844">
    <property type="term" value="F:uracil DNA N-glycosylase activity"/>
    <property type="evidence" value="ECO:0007669"/>
    <property type="project" value="UniProtKB-EC"/>
</dbReference>
<dbReference type="GO" id="GO:0046872">
    <property type="term" value="F:metal ion binding"/>
    <property type="evidence" value="ECO:0007669"/>
    <property type="project" value="UniProtKB-KW"/>
</dbReference>
<keyword evidence="7" id="KW-0227">DNA damage</keyword>
<proteinExistence type="inferred from homology"/>
<dbReference type="Proteomes" id="UP000325161">
    <property type="component" value="Chromosome"/>
</dbReference>
<dbReference type="KEGG" id="pacr:FXN63_10685"/>
<dbReference type="OrthoDB" id="5290748at2"/>
<protein>
    <recommendedName>
        <fullName evidence="4">Type-4 uracil-DNA glycosylase</fullName>
        <ecNumber evidence="3">3.2.2.27</ecNumber>
    </recommendedName>
</protein>
<evidence type="ECO:0000259" key="13">
    <source>
        <dbReference type="SMART" id="SM00986"/>
    </source>
</evidence>
<evidence type="ECO:0000313" key="15">
    <source>
        <dbReference type="Proteomes" id="UP000325161"/>
    </source>
</evidence>
<keyword evidence="6" id="KW-0479">Metal-binding</keyword>
<keyword evidence="8" id="KW-0378">Hydrolase</keyword>
<dbReference type="Gene3D" id="3.40.470.10">
    <property type="entry name" value="Uracil-DNA glycosylase-like domain"/>
    <property type="match status" value="1"/>
</dbReference>
<dbReference type="SMART" id="SM00987">
    <property type="entry name" value="UreE_C"/>
    <property type="match status" value="1"/>
</dbReference>
<dbReference type="NCBIfam" id="TIGR00758">
    <property type="entry name" value="UDG_fam4"/>
    <property type="match status" value="1"/>
</dbReference>
<feature type="domain" description="Uracil-DNA glycosylase-like" evidence="13">
    <location>
        <begin position="159"/>
        <end position="311"/>
    </location>
</feature>
<evidence type="ECO:0000256" key="12">
    <source>
        <dbReference type="SAM" id="MobiDB-lite"/>
    </source>
</evidence>
<keyword evidence="15" id="KW-1185">Reference proteome</keyword>
<evidence type="ECO:0000256" key="9">
    <source>
        <dbReference type="ARBA" id="ARBA00023004"/>
    </source>
</evidence>
<evidence type="ECO:0000256" key="5">
    <source>
        <dbReference type="ARBA" id="ARBA00022485"/>
    </source>
</evidence>
<evidence type="ECO:0000256" key="7">
    <source>
        <dbReference type="ARBA" id="ARBA00022763"/>
    </source>
</evidence>
<keyword evidence="11" id="KW-0234">DNA repair</keyword>
<dbReference type="EMBL" id="CP043046">
    <property type="protein sequence ID" value="QEI06252.1"/>
    <property type="molecule type" value="Genomic_DNA"/>
</dbReference>
<evidence type="ECO:0000256" key="10">
    <source>
        <dbReference type="ARBA" id="ARBA00023014"/>
    </source>
</evidence>
<dbReference type="InterPro" id="IPR005122">
    <property type="entry name" value="Uracil-DNA_glycosylase-like"/>
</dbReference>
<dbReference type="PANTHER" id="PTHR33693">
    <property type="entry name" value="TYPE-5 URACIL-DNA GLYCOSYLASE"/>
    <property type="match status" value="1"/>
</dbReference>
<dbReference type="CDD" id="cd10030">
    <property type="entry name" value="UDG-F4_TTUDGA_SPO1dp_like"/>
    <property type="match status" value="1"/>
</dbReference>
<dbReference type="Pfam" id="PF03167">
    <property type="entry name" value="UDG"/>
    <property type="match status" value="1"/>
</dbReference>
<dbReference type="GO" id="GO:0006281">
    <property type="term" value="P:DNA repair"/>
    <property type="evidence" value="ECO:0007669"/>
    <property type="project" value="UniProtKB-KW"/>
</dbReference>
<dbReference type="EC" id="3.2.2.27" evidence="3"/>
<dbReference type="SUPFAM" id="SSF52141">
    <property type="entry name" value="Uracil-DNA glycosylase-like"/>
    <property type="match status" value="1"/>
</dbReference>
<dbReference type="GO" id="GO:0051539">
    <property type="term" value="F:4 iron, 4 sulfur cluster binding"/>
    <property type="evidence" value="ECO:0007669"/>
    <property type="project" value="UniProtKB-KW"/>
</dbReference>
<evidence type="ECO:0000256" key="8">
    <source>
        <dbReference type="ARBA" id="ARBA00022801"/>
    </source>
</evidence>
<dbReference type="AlphaFoldDB" id="A0A5C0AUZ4"/>
<comment type="similarity">
    <text evidence="2">Belongs to the uracil-DNA glycosylase (UDG) superfamily. Type 4 (UDGa) family.</text>
</comment>
<keyword evidence="10" id="KW-0411">Iron-sulfur</keyword>
<dbReference type="InterPro" id="IPR005273">
    <property type="entry name" value="Ura-DNA_glyco_family4"/>
</dbReference>
<evidence type="ECO:0000256" key="3">
    <source>
        <dbReference type="ARBA" id="ARBA00012030"/>
    </source>
</evidence>
<evidence type="ECO:0000256" key="11">
    <source>
        <dbReference type="ARBA" id="ARBA00023204"/>
    </source>
</evidence>
<evidence type="ECO:0000256" key="1">
    <source>
        <dbReference type="ARBA" id="ARBA00001400"/>
    </source>
</evidence>
<evidence type="ECO:0000256" key="2">
    <source>
        <dbReference type="ARBA" id="ARBA00006521"/>
    </source>
</evidence>
<name>A0A5C0AUZ4_9BURK</name>
<sequence>MSVAPDVSSPLRRAWLRELGIERVWAATPPAQVASQAPQVSAQALAEAPAETASPAAASVVAPPARMESPAAAARPAEGGARATTPRTTTGRMGPAQVHRDALASMVAAPKANAAPPVTQAQAIEWASGDPEAAWAALQAEVSVCTKCALSKGRTQSVFGSGPRSAQWLLIGEAPGEQEDRQGVPFVGRSGQLLENMLGAIGVQRAKGDAFVTNIVKCRPPNNRNPEPEEAAACRPYLERQVALLNPQRALAVGRVAAQNVLGTDATIGSLRGRVHRLGLGGKDIPMVVSYHPAYLLRAPLEKIKAWHDLKLVSGIGEPQ</sequence>
<feature type="region of interest" description="Disordered" evidence="12">
    <location>
        <begin position="56"/>
        <end position="94"/>
    </location>
</feature>
<dbReference type="RefSeq" id="WP_148814672.1">
    <property type="nucleotide sequence ID" value="NZ_CP043046.1"/>
</dbReference>
<organism evidence="14 15">
    <name type="scientific">Pigmentiphaga aceris</name>
    <dbReference type="NCBI Taxonomy" id="1940612"/>
    <lineage>
        <taxon>Bacteria</taxon>
        <taxon>Pseudomonadati</taxon>
        <taxon>Pseudomonadota</taxon>
        <taxon>Betaproteobacteria</taxon>
        <taxon>Burkholderiales</taxon>
        <taxon>Alcaligenaceae</taxon>
        <taxon>Pigmentiphaga</taxon>
    </lineage>
</organism>
<dbReference type="SMART" id="SM00986">
    <property type="entry name" value="UDG"/>
    <property type="match status" value="1"/>
</dbReference>
<keyword evidence="9" id="KW-0408">Iron</keyword>
<evidence type="ECO:0000313" key="14">
    <source>
        <dbReference type="EMBL" id="QEI06252.1"/>
    </source>
</evidence>
<dbReference type="InterPro" id="IPR051536">
    <property type="entry name" value="UDG_Type-4/5"/>
</dbReference>
<dbReference type="InterPro" id="IPR036895">
    <property type="entry name" value="Uracil-DNA_glycosylase-like_sf"/>
</dbReference>
<gene>
    <name evidence="14" type="ORF">FXN63_10685</name>
</gene>
<reference evidence="14 15" key="1">
    <citation type="submission" date="2019-08" db="EMBL/GenBank/DDBJ databases">
        <title>Amphibian skin-associated Pigmentiphaga: genome sequence and occurrence across geography and hosts.</title>
        <authorList>
            <person name="Bletz M.C."/>
            <person name="Bunk B."/>
            <person name="Sproeer C."/>
            <person name="Biwer P."/>
            <person name="Reiter S."/>
            <person name="Rabemananjara F.C.E."/>
            <person name="Schulz S."/>
            <person name="Overmann J."/>
            <person name="Vences M."/>
        </authorList>
    </citation>
    <scope>NUCLEOTIDE SEQUENCE [LARGE SCALE GENOMIC DNA]</scope>
    <source>
        <strain evidence="14 15">Mada1488</strain>
    </source>
</reference>
<comment type="catalytic activity">
    <reaction evidence="1">
        <text>Hydrolyzes single-stranded DNA or mismatched double-stranded DNA and polynucleotides, releasing free uracil.</text>
        <dbReference type="EC" id="3.2.2.27"/>
    </reaction>
</comment>
<evidence type="ECO:0000256" key="4">
    <source>
        <dbReference type="ARBA" id="ARBA00019403"/>
    </source>
</evidence>
<dbReference type="PANTHER" id="PTHR33693:SF1">
    <property type="entry name" value="TYPE-4 URACIL-DNA GLYCOSYLASE"/>
    <property type="match status" value="1"/>
</dbReference>
<keyword evidence="5" id="KW-0004">4Fe-4S</keyword>
<accession>A0A5C0AUZ4</accession>